<dbReference type="PIRSF" id="PIRSF002741">
    <property type="entry name" value="MppA"/>
    <property type="match status" value="1"/>
</dbReference>
<name>A0A1G7E263_9RHOB</name>
<dbReference type="Proteomes" id="UP000199344">
    <property type="component" value="Unassembled WGS sequence"/>
</dbReference>
<dbReference type="AlphaFoldDB" id="A0A1G7E263"/>
<dbReference type="PANTHER" id="PTHR30290">
    <property type="entry name" value="PERIPLASMIC BINDING COMPONENT OF ABC TRANSPORTER"/>
    <property type="match status" value="1"/>
</dbReference>
<dbReference type="Pfam" id="PF00496">
    <property type="entry name" value="SBP_bac_5"/>
    <property type="match status" value="1"/>
</dbReference>
<dbReference type="GO" id="GO:1904680">
    <property type="term" value="F:peptide transmembrane transporter activity"/>
    <property type="evidence" value="ECO:0007669"/>
    <property type="project" value="TreeGrafter"/>
</dbReference>
<organism evidence="6 7">
    <name type="scientific">Paracoccus isoporae</name>
    <dbReference type="NCBI Taxonomy" id="591205"/>
    <lineage>
        <taxon>Bacteria</taxon>
        <taxon>Pseudomonadati</taxon>
        <taxon>Pseudomonadota</taxon>
        <taxon>Alphaproteobacteria</taxon>
        <taxon>Rhodobacterales</taxon>
        <taxon>Paracoccaceae</taxon>
        <taxon>Paracoccus</taxon>
    </lineage>
</organism>
<dbReference type="RefSeq" id="WP_090524320.1">
    <property type="nucleotide sequence ID" value="NZ_FNAH01000008.1"/>
</dbReference>
<dbReference type="InterPro" id="IPR000914">
    <property type="entry name" value="SBP_5_dom"/>
</dbReference>
<feature type="signal peptide" evidence="4">
    <location>
        <begin position="1"/>
        <end position="21"/>
    </location>
</feature>
<dbReference type="PANTHER" id="PTHR30290:SF38">
    <property type="entry name" value="D,D-DIPEPTIDE-BINDING PERIPLASMIC PROTEIN DDPA-RELATED"/>
    <property type="match status" value="1"/>
</dbReference>
<evidence type="ECO:0000256" key="4">
    <source>
        <dbReference type="SAM" id="SignalP"/>
    </source>
</evidence>
<evidence type="ECO:0000256" key="2">
    <source>
        <dbReference type="ARBA" id="ARBA00005695"/>
    </source>
</evidence>
<feature type="domain" description="Solute-binding protein family 5" evidence="5">
    <location>
        <begin position="68"/>
        <end position="397"/>
    </location>
</feature>
<dbReference type="GO" id="GO:0043190">
    <property type="term" value="C:ATP-binding cassette (ABC) transporter complex"/>
    <property type="evidence" value="ECO:0007669"/>
    <property type="project" value="InterPro"/>
</dbReference>
<dbReference type="Gene3D" id="3.40.190.10">
    <property type="entry name" value="Periplasmic binding protein-like II"/>
    <property type="match status" value="1"/>
</dbReference>
<evidence type="ECO:0000256" key="3">
    <source>
        <dbReference type="ARBA" id="ARBA00022729"/>
    </source>
</evidence>
<evidence type="ECO:0000256" key="1">
    <source>
        <dbReference type="ARBA" id="ARBA00004418"/>
    </source>
</evidence>
<dbReference type="Gene3D" id="3.90.76.10">
    <property type="entry name" value="Dipeptide-binding Protein, Domain 1"/>
    <property type="match status" value="1"/>
</dbReference>
<feature type="chain" id="PRO_5011637705" evidence="4">
    <location>
        <begin position="22"/>
        <end position="490"/>
    </location>
</feature>
<dbReference type="CDD" id="cd08494">
    <property type="entry name" value="PBP2_NikA_DppA_OppA_like_6"/>
    <property type="match status" value="1"/>
</dbReference>
<dbReference type="GO" id="GO:0030288">
    <property type="term" value="C:outer membrane-bounded periplasmic space"/>
    <property type="evidence" value="ECO:0007669"/>
    <property type="project" value="UniProtKB-ARBA"/>
</dbReference>
<evidence type="ECO:0000313" key="7">
    <source>
        <dbReference type="Proteomes" id="UP000199344"/>
    </source>
</evidence>
<dbReference type="InterPro" id="IPR030678">
    <property type="entry name" value="Peptide/Ni-bd"/>
</dbReference>
<proteinExistence type="inferred from homology"/>
<dbReference type="OrthoDB" id="9803988at2"/>
<protein>
    <submittedName>
        <fullName evidence="6">Peptide/nickel transport system substrate-binding protein</fullName>
    </submittedName>
</protein>
<evidence type="ECO:0000259" key="5">
    <source>
        <dbReference type="Pfam" id="PF00496"/>
    </source>
</evidence>
<gene>
    <name evidence="6" type="ORF">SAMN05421538_10859</name>
</gene>
<reference evidence="6 7" key="1">
    <citation type="submission" date="2016-10" db="EMBL/GenBank/DDBJ databases">
        <authorList>
            <person name="de Groot N.N."/>
        </authorList>
    </citation>
    <scope>NUCLEOTIDE SEQUENCE [LARGE SCALE GENOMIC DNA]</scope>
    <source>
        <strain evidence="6 7">DSM 22220</strain>
    </source>
</reference>
<keyword evidence="7" id="KW-1185">Reference proteome</keyword>
<dbReference type="InterPro" id="IPR039424">
    <property type="entry name" value="SBP_5"/>
</dbReference>
<comment type="similarity">
    <text evidence="2">Belongs to the bacterial solute-binding protein 5 family.</text>
</comment>
<comment type="subcellular location">
    <subcellularLocation>
        <location evidence="1">Periplasm</location>
    </subcellularLocation>
</comment>
<dbReference type="STRING" id="591205.SAMN05421538_10859"/>
<dbReference type="Gene3D" id="3.10.105.10">
    <property type="entry name" value="Dipeptide-binding Protein, Domain 3"/>
    <property type="match status" value="1"/>
</dbReference>
<dbReference type="GO" id="GO:0015833">
    <property type="term" value="P:peptide transport"/>
    <property type="evidence" value="ECO:0007669"/>
    <property type="project" value="TreeGrafter"/>
</dbReference>
<accession>A0A1G7E263</accession>
<evidence type="ECO:0000313" key="6">
    <source>
        <dbReference type="EMBL" id="SDE57787.1"/>
    </source>
</evidence>
<sequence>MLHRWKTTAAALALMTTPALAAQDSITLGMVLEPPSLDPTANAAAAIDEVVYANVFEGLTRFGPDGSIQPALAESWEVSEDGTSYLFHLRNGATFHDGAEFTAEDVVFSLDRARAEDSTNAQKALFAGITAVEAVDPATVRVTLSAADGMFPFKMAWGDAVMLDEASAGDAATRPVGTGPFRFGEWRQGDSITLEAFDGYWGDTPALSTATFRFIGDPTAAFAAMMAGDVDAFPIFPAPETLAQLEADPRFKVIVGTTEGETILTMNKAVPPLDDVRVREAIAHAINRQELIDGALFGYGTPIGTHFAPHHPDYVDLTEQSAYDPDRARELLAEAGAEDLSLRLALPPTPYARRGGELLAAQLRAVGIETKATNMEWAQWLETVFNGKDYDLTIISHVEPMDIGIYARPDYYFNYNNDELNGVMEALNAATDAAERSDLMRQAQTIIADDYANAYLFQLAKTGVANAKIEGLWENAPTPANDLTQVRWTE</sequence>
<dbReference type="EMBL" id="FNAH01000008">
    <property type="protein sequence ID" value="SDE57787.1"/>
    <property type="molecule type" value="Genomic_DNA"/>
</dbReference>
<dbReference type="SUPFAM" id="SSF53850">
    <property type="entry name" value="Periplasmic binding protein-like II"/>
    <property type="match status" value="1"/>
</dbReference>
<keyword evidence="3 4" id="KW-0732">Signal</keyword>